<organism evidence="1 2">
    <name type="scientific">Pontibacter ruber</name>
    <dbReference type="NCBI Taxonomy" id="1343895"/>
    <lineage>
        <taxon>Bacteria</taxon>
        <taxon>Pseudomonadati</taxon>
        <taxon>Bacteroidota</taxon>
        <taxon>Cytophagia</taxon>
        <taxon>Cytophagales</taxon>
        <taxon>Hymenobacteraceae</taxon>
        <taxon>Pontibacter</taxon>
    </lineage>
</organism>
<dbReference type="Proteomes" id="UP001597374">
    <property type="component" value="Unassembled WGS sequence"/>
</dbReference>
<comment type="caution">
    <text evidence="1">The sequence shown here is derived from an EMBL/GenBank/DDBJ whole genome shotgun (WGS) entry which is preliminary data.</text>
</comment>
<gene>
    <name evidence="1" type="ORF">ACFSKP_18590</name>
</gene>
<proteinExistence type="predicted"/>
<sequence>MQFFTIKTVVLGVMGLFLMGCDKEEKEVTEPFAYEQAKNYGTDPTSQEIIEFNDSEIGTEVINTIYSFGTPIGIKAEQRLPNGKYKPVNVAKLFNTSSPTGDYTKFRTPNPKAFRPMGKILIINDAVDTEPNLYAGGGRIEVDFSAIGTVLLKGIHVLDIEENEAGSTLELLDKAGNVIKTMPLPVTGALGATRLRVDTPGVAKLRVTFKSTEKRGGTGAIDVLEFNRE</sequence>
<dbReference type="EMBL" id="JBHUIM010000003">
    <property type="protein sequence ID" value="MFD2248282.1"/>
    <property type="molecule type" value="Genomic_DNA"/>
</dbReference>
<dbReference type="RefSeq" id="WP_250431791.1">
    <property type="nucleotide sequence ID" value="NZ_JALPRR010000004.1"/>
</dbReference>
<protein>
    <submittedName>
        <fullName evidence="1">Uncharacterized protein</fullName>
    </submittedName>
</protein>
<keyword evidence="2" id="KW-1185">Reference proteome</keyword>
<evidence type="ECO:0000313" key="1">
    <source>
        <dbReference type="EMBL" id="MFD2248282.1"/>
    </source>
</evidence>
<dbReference type="PROSITE" id="PS51257">
    <property type="entry name" value="PROKAR_LIPOPROTEIN"/>
    <property type="match status" value="1"/>
</dbReference>
<reference evidence="2" key="1">
    <citation type="journal article" date="2019" name="Int. J. Syst. Evol. Microbiol.">
        <title>The Global Catalogue of Microorganisms (GCM) 10K type strain sequencing project: providing services to taxonomists for standard genome sequencing and annotation.</title>
        <authorList>
            <consortium name="The Broad Institute Genomics Platform"/>
            <consortium name="The Broad Institute Genome Sequencing Center for Infectious Disease"/>
            <person name="Wu L."/>
            <person name="Ma J."/>
        </authorList>
    </citation>
    <scope>NUCLEOTIDE SEQUENCE [LARGE SCALE GENOMIC DNA]</scope>
    <source>
        <strain evidence="2">CGMCC 4.1782</strain>
    </source>
</reference>
<evidence type="ECO:0000313" key="2">
    <source>
        <dbReference type="Proteomes" id="UP001597374"/>
    </source>
</evidence>
<name>A0ABW5D0W9_9BACT</name>
<accession>A0ABW5D0W9</accession>